<dbReference type="InterPro" id="IPR000504">
    <property type="entry name" value="RRM_dom"/>
</dbReference>
<name>A0A830HCM3_9CHLO</name>
<dbReference type="CDD" id="cd00590">
    <property type="entry name" value="RRM_SF"/>
    <property type="match status" value="1"/>
</dbReference>
<organism evidence="4 5">
    <name type="scientific">Pycnococcus provasolii</name>
    <dbReference type="NCBI Taxonomy" id="41880"/>
    <lineage>
        <taxon>Eukaryota</taxon>
        <taxon>Viridiplantae</taxon>
        <taxon>Chlorophyta</taxon>
        <taxon>Pseudoscourfieldiophyceae</taxon>
        <taxon>Pseudoscourfieldiales</taxon>
        <taxon>Pycnococcaceae</taxon>
        <taxon>Pycnococcus</taxon>
    </lineage>
</organism>
<protein>
    <recommendedName>
        <fullName evidence="3">RRM domain-containing protein</fullName>
    </recommendedName>
</protein>
<gene>
    <name evidence="4" type="ORF">PPROV_000356600</name>
</gene>
<dbReference type="Gene3D" id="3.30.70.330">
    <property type="match status" value="1"/>
</dbReference>
<dbReference type="InterPro" id="IPR012677">
    <property type="entry name" value="Nucleotide-bd_a/b_plait_sf"/>
</dbReference>
<dbReference type="Pfam" id="PF00076">
    <property type="entry name" value="RRM_1"/>
    <property type="match status" value="1"/>
</dbReference>
<dbReference type="SUPFAM" id="SSF54928">
    <property type="entry name" value="RNA-binding domain, RBD"/>
    <property type="match status" value="1"/>
</dbReference>
<dbReference type="AlphaFoldDB" id="A0A830HCM3"/>
<feature type="region of interest" description="Disordered" evidence="2">
    <location>
        <begin position="1"/>
        <end position="37"/>
    </location>
</feature>
<evidence type="ECO:0000313" key="5">
    <source>
        <dbReference type="Proteomes" id="UP000660262"/>
    </source>
</evidence>
<dbReference type="PROSITE" id="PS50102">
    <property type="entry name" value="RRM"/>
    <property type="match status" value="1"/>
</dbReference>
<comment type="caution">
    <text evidence="4">The sequence shown here is derived from an EMBL/GenBank/DDBJ whole genome shotgun (WGS) entry which is preliminary data.</text>
</comment>
<keyword evidence="5" id="KW-1185">Reference proteome</keyword>
<evidence type="ECO:0000256" key="2">
    <source>
        <dbReference type="SAM" id="MobiDB-lite"/>
    </source>
</evidence>
<dbReference type="GO" id="GO:0003723">
    <property type="term" value="F:RNA binding"/>
    <property type="evidence" value="ECO:0007669"/>
    <property type="project" value="UniProtKB-UniRule"/>
</dbReference>
<proteinExistence type="predicted"/>
<keyword evidence="1" id="KW-0694">RNA-binding</keyword>
<evidence type="ECO:0000313" key="4">
    <source>
        <dbReference type="EMBL" id="GHP04814.1"/>
    </source>
</evidence>
<feature type="domain" description="RRM" evidence="3">
    <location>
        <begin position="45"/>
        <end position="119"/>
    </location>
</feature>
<sequence length="139" mass="15089">MPAPPPRSLVPNWHDLETTNPFGKGQGWQSTWTPEPQPHHNPCCVAGFAPGTTESAVEELCAKYGAVKDVHLPKKPTGDGDYSFALVRFNDDWDATEAIKNLNGTTSLGGTLSVTDGKASNKLMRQYRADLIKKVAPVE</sequence>
<accession>A0A830HCM3</accession>
<dbReference type="Proteomes" id="UP000660262">
    <property type="component" value="Unassembled WGS sequence"/>
</dbReference>
<evidence type="ECO:0000256" key="1">
    <source>
        <dbReference type="PROSITE-ProRule" id="PRU00176"/>
    </source>
</evidence>
<dbReference type="SMART" id="SM00360">
    <property type="entry name" value="RRM"/>
    <property type="match status" value="1"/>
</dbReference>
<dbReference type="EMBL" id="BNJQ01000008">
    <property type="protein sequence ID" value="GHP04814.1"/>
    <property type="molecule type" value="Genomic_DNA"/>
</dbReference>
<dbReference type="InterPro" id="IPR035979">
    <property type="entry name" value="RBD_domain_sf"/>
</dbReference>
<reference evidence="4" key="1">
    <citation type="submission" date="2020-10" db="EMBL/GenBank/DDBJ databases">
        <title>Unveiling of a novel bifunctional photoreceptor, Dualchrome1, isolated from a cosmopolitan green alga.</title>
        <authorList>
            <person name="Suzuki S."/>
            <person name="Kawachi M."/>
        </authorList>
    </citation>
    <scope>NUCLEOTIDE SEQUENCE</scope>
    <source>
        <strain evidence="4">NIES 2893</strain>
    </source>
</reference>
<evidence type="ECO:0000259" key="3">
    <source>
        <dbReference type="PROSITE" id="PS50102"/>
    </source>
</evidence>